<accession>W2RUG4</accession>
<feature type="compositionally biased region" description="Polar residues" evidence="1">
    <location>
        <begin position="118"/>
        <end position="128"/>
    </location>
</feature>
<evidence type="ECO:0000256" key="1">
    <source>
        <dbReference type="SAM" id="MobiDB-lite"/>
    </source>
</evidence>
<name>W2RUG4_CYPE1</name>
<dbReference type="EMBL" id="KB822721">
    <property type="protein sequence ID" value="ETN39935.1"/>
    <property type="molecule type" value="Genomic_DNA"/>
</dbReference>
<evidence type="ECO:0000313" key="3">
    <source>
        <dbReference type="Proteomes" id="UP000030752"/>
    </source>
</evidence>
<proteinExistence type="predicted"/>
<dbReference type="Proteomes" id="UP000030752">
    <property type="component" value="Unassembled WGS sequence"/>
</dbReference>
<dbReference type="VEuPathDB" id="FungiDB:HMPREF1541_06162"/>
<protein>
    <submittedName>
        <fullName evidence="2">Uncharacterized protein</fullName>
    </submittedName>
</protein>
<dbReference type="InParanoid" id="W2RUG4"/>
<dbReference type="eggNOG" id="ENOG502SY2H">
    <property type="taxonomic scope" value="Eukaryota"/>
</dbReference>
<organism evidence="2 3">
    <name type="scientific">Cyphellophora europaea (strain CBS 101466)</name>
    <name type="common">Phialophora europaea</name>
    <dbReference type="NCBI Taxonomy" id="1220924"/>
    <lineage>
        <taxon>Eukaryota</taxon>
        <taxon>Fungi</taxon>
        <taxon>Dikarya</taxon>
        <taxon>Ascomycota</taxon>
        <taxon>Pezizomycotina</taxon>
        <taxon>Eurotiomycetes</taxon>
        <taxon>Chaetothyriomycetidae</taxon>
        <taxon>Chaetothyriales</taxon>
        <taxon>Cyphellophoraceae</taxon>
        <taxon>Cyphellophora</taxon>
    </lineage>
</organism>
<dbReference type="GeneID" id="19973501"/>
<feature type="region of interest" description="Disordered" evidence="1">
    <location>
        <begin position="1"/>
        <end position="201"/>
    </location>
</feature>
<dbReference type="RefSeq" id="XP_008718720.1">
    <property type="nucleotide sequence ID" value="XM_008720498.1"/>
</dbReference>
<keyword evidence="3" id="KW-1185">Reference proteome</keyword>
<feature type="compositionally biased region" description="Polar residues" evidence="1">
    <location>
        <begin position="96"/>
        <end position="111"/>
    </location>
</feature>
<gene>
    <name evidence="2" type="ORF">HMPREF1541_06162</name>
</gene>
<feature type="compositionally biased region" description="Basic and acidic residues" evidence="1">
    <location>
        <begin position="169"/>
        <end position="201"/>
    </location>
</feature>
<evidence type="ECO:0000313" key="2">
    <source>
        <dbReference type="EMBL" id="ETN39935.1"/>
    </source>
</evidence>
<reference evidence="2 3" key="1">
    <citation type="submission" date="2013-03" db="EMBL/GenBank/DDBJ databases">
        <title>The Genome Sequence of Phialophora europaea CBS 101466.</title>
        <authorList>
            <consortium name="The Broad Institute Genomics Platform"/>
            <person name="Cuomo C."/>
            <person name="de Hoog S."/>
            <person name="Gorbushina A."/>
            <person name="Walker B."/>
            <person name="Young S.K."/>
            <person name="Zeng Q."/>
            <person name="Gargeya S."/>
            <person name="Fitzgerald M."/>
            <person name="Haas B."/>
            <person name="Abouelleil A."/>
            <person name="Allen A.W."/>
            <person name="Alvarado L."/>
            <person name="Arachchi H.M."/>
            <person name="Berlin A.M."/>
            <person name="Chapman S.B."/>
            <person name="Gainer-Dewar J."/>
            <person name="Goldberg J."/>
            <person name="Griggs A."/>
            <person name="Gujja S."/>
            <person name="Hansen M."/>
            <person name="Howarth C."/>
            <person name="Imamovic A."/>
            <person name="Ireland A."/>
            <person name="Larimer J."/>
            <person name="McCowan C."/>
            <person name="Murphy C."/>
            <person name="Pearson M."/>
            <person name="Poon T.W."/>
            <person name="Priest M."/>
            <person name="Roberts A."/>
            <person name="Saif S."/>
            <person name="Shea T."/>
            <person name="Sisk P."/>
            <person name="Sykes S."/>
            <person name="Wortman J."/>
            <person name="Nusbaum C."/>
            <person name="Birren B."/>
        </authorList>
    </citation>
    <scope>NUCLEOTIDE SEQUENCE [LARGE SCALE GENOMIC DNA]</scope>
    <source>
        <strain evidence="2 3">CBS 101466</strain>
    </source>
</reference>
<dbReference type="AlphaFoldDB" id="W2RUG4"/>
<dbReference type="HOGENOM" id="CLU_1360348_0_0_1"/>
<sequence length="201" mass="21368">MGCGSSSLKGEGPSGLANDQPQPIRKVATNFSTVNYDADTSDNRKRRMTEYAPEETIRNKSEVSATAPVPGGVNRPATQDDDIGPGGEKVELEPYQTLNSNRDSAGFSNTPYPHETGAASSSRPNGVSDTDEVGGPDPTSHTAKDKFAEANDPIQNQNSGGLAAPETAQQERKRSWIDKLKGGGDKKEISDEDMKKVSSDV</sequence>
<dbReference type="OrthoDB" id="4161782at2759"/>